<dbReference type="AlphaFoldDB" id="A0A5A7PFD7"/>
<dbReference type="GO" id="GO:0016740">
    <property type="term" value="F:transferase activity"/>
    <property type="evidence" value="ECO:0007669"/>
    <property type="project" value="UniProtKB-KW"/>
</dbReference>
<keyword evidence="1" id="KW-0808">Transferase</keyword>
<organism evidence="1 2">
    <name type="scientific">Striga asiatica</name>
    <name type="common">Asiatic witchweed</name>
    <name type="synonym">Buchnera asiatica</name>
    <dbReference type="NCBI Taxonomy" id="4170"/>
    <lineage>
        <taxon>Eukaryota</taxon>
        <taxon>Viridiplantae</taxon>
        <taxon>Streptophyta</taxon>
        <taxon>Embryophyta</taxon>
        <taxon>Tracheophyta</taxon>
        <taxon>Spermatophyta</taxon>
        <taxon>Magnoliopsida</taxon>
        <taxon>eudicotyledons</taxon>
        <taxon>Gunneridae</taxon>
        <taxon>Pentapetalae</taxon>
        <taxon>asterids</taxon>
        <taxon>lamiids</taxon>
        <taxon>Lamiales</taxon>
        <taxon>Orobanchaceae</taxon>
        <taxon>Buchnereae</taxon>
        <taxon>Striga</taxon>
    </lineage>
</organism>
<dbReference type="EMBL" id="BKCP01004505">
    <property type="protein sequence ID" value="GER31615.1"/>
    <property type="molecule type" value="Genomic_DNA"/>
</dbReference>
<evidence type="ECO:0000313" key="2">
    <source>
        <dbReference type="Proteomes" id="UP000325081"/>
    </source>
</evidence>
<gene>
    <name evidence="1" type="ORF">STAS_07629</name>
</gene>
<keyword evidence="2" id="KW-1185">Reference proteome</keyword>
<comment type="caution">
    <text evidence="1">The sequence shown here is derived from an EMBL/GenBank/DDBJ whole genome shotgun (WGS) entry which is preliminary data.</text>
</comment>
<proteinExistence type="predicted"/>
<evidence type="ECO:0000313" key="1">
    <source>
        <dbReference type="EMBL" id="GER31615.1"/>
    </source>
</evidence>
<sequence>MSASNLFRFLQVTLFPGKGICIGLANARKDIPTSKPPSQSLGLHNDIEYFSPSIDKVSTFRALPSPKSAPYKSTLADPDTENKRLPKTDLIVFGPFSNHSVILSIPFNLFFISSAMALAAKKNPSGPISSWCRIFGTPPDKQLPK</sequence>
<dbReference type="Proteomes" id="UP000325081">
    <property type="component" value="Unassembled WGS sequence"/>
</dbReference>
<accession>A0A5A7PFD7</accession>
<reference evidence="2" key="1">
    <citation type="journal article" date="2019" name="Curr. Biol.">
        <title>Genome Sequence of Striga asiatica Provides Insight into the Evolution of Plant Parasitism.</title>
        <authorList>
            <person name="Yoshida S."/>
            <person name="Kim S."/>
            <person name="Wafula E.K."/>
            <person name="Tanskanen J."/>
            <person name="Kim Y.M."/>
            <person name="Honaas L."/>
            <person name="Yang Z."/>
            <person name="Spallek T."/>
            <person name="Conn C.E."/>
            <person name="Ichihashi Y."/>
            <person name="Cheong K."/>
            <person name="Cui S."/>
            <person name="Der J.P."/>
            <person name="Gundlach H."/>
            <person name="Jiao Y."/>
            <person name="Hori C."/>
            <person name="Ishida J.K."/>
            <person name="Kasahara H."/>
            <person name="Kiba T."/>
            <person name="Kim M.S."/>
            <person name="Koo N."/>
            <person name="Laohavisit A."/>
            <person name="Lee Y.H."/>
            <person name="Lumba S."/>
            <person name="McCourt P."/>
            <person name="Mortimer J.C."/>
            <person name="Mutuku J.M."/>
            <person name="Nomura T."/>
            <person name="Sasaki-Sekimoto Y."/>
            <person name="Seto Y."/>
            <person name="Wang Y."/>
            <person name="Wakatake T."/>
            <person name="Sakakibara H."/>
            <person name="Demura T."/>
            <person name="Yamaguchi S."/>
            <person name="Yoneyama K."/>
            <person name="Manabe R.I."/>
            <person name="Nelson D.C."/>
            <person name="Schulman A.H."/>
            <person name="Timko M.P."/>
            <person name="dePamphilis C.W."/>
            <person name="Choi D."/>
            <person name="Shirasu K."/>
        </authorList>
    </citation>
    <scope>NUCLEOTIDE SEQUENCE [LARGE SCALE GENOMIC DNA]</scope>
    <source>
        <strain evidence="2">cv. UVA1</strain>
    </source>
</reference>
<protein>
    <submittedName>
        <fullName evidence="1">HXXXD-type acyl-transferase family protein</fullName>
    </submittedName>
</protein>
<name>A0A5A7PFD7_STRAF</name>